<sequence>MSDLAKDVKFSLKVMINEQKTEVLFAEIDSDLADVLLSFLTLPLGTIVRIMKKHYGDEAPVFGSITTLNDGLSYLDSSHFWTEAGKEMLLNPTSSFIDECRKLKLDVGENQPIKYFTCENRSCFYPRSKSLGIYYDIVKCDCGKQLKREISVRNVSNAVDGEVFTMRTATFLITDDLDIWSNETTSVKDILDNLGIMDIDGAELRNLTFGFNEIMDLLKYSLISPTPLTNVVLKQQNTYKLDFSFHWIGKKTTVVDNSVRKLKVILQKSTNKFLFAEASEDFIEILFSFLVISLGGVQSLLGTDSSLENIDNLYSCVEYPIDEKNPNSHERSRLLSPPIPYGYFSKKWIFPLTEEEAPKLRYTASKNEEYLIPGAANCTFKSPRGEANYINGPRKYMVKDDLTVTPLCLTSYINTLNEQKISFSDVEELVLNIGLEEK</sequence>
<protein>
    <recommendedName>
        <fullName evidence="3">DUF674 family protein</fullName>
    </recommendedName>
</protein>
<organism evidence="1 2">
    <name type="scientific">Castilleja foliolosa</name>
    <dbReference type="NCBI Taxonomy" id="1961234"/>
    <lineage>
        <taxon>Eukaryota</taxon>
        <taxon>Viridiplantae</taxon>
        <taxon>Streptophyta</taxon>
        <taxon>Embryophyta</taxon>
        <taxon>Tracheophyta</taxon>
        <taxon>Spermatophyta</taxon>
        <taxon>Magnoliopsida</taxon>
        <taxon>eudicotyledons</taxon>
        <taxon>Gunneridae</taxon>
        <taxon>Pentapetalae</taxon>
        <taxon>asterids</taxon>
        <taxon>lamiids</taxon>
        <taxon>Lamiales</taxon>
        <taxon>Orobanchaceae</taxon>
        <taxon>Pedicularideae</taxon>
        <taxon>Castillejinae</taxon>
        <taxon>Castilleja</taxon>
    </lineage>
</organism>
<dbReference type="PANTHER" id="PTHR33103:SF27">
    <property type="entry name" value="OS04G0594700 PROTEIN"/>
    <property type="match status" value="1"/>
</dbReference>
<dbReference type="Proteomes" id="UP001632038">
    <property type="component" value="Unassembled WGS sequence"/>
</dbReference>
<name>A0ABD3D3V3_9LAMI</name>
<dbReference type="AlphaFoldDB" id="A0ABD3D3V3"/>
<evidence type="ECO:0008006" key="3">
    <source>
        <dbReference type="Google" id="ProtNLM"/>
    </source>
</evidence>
<dbReference type="EMBL" id="JAVIJP010000027">
    <property type="protein sequence ID" value="KAL3635477.1"/>
    <property type="molecule type" value="Genomic_DNA"/>
</dbReference>
<dbReference type="InterPro" id="IPR007750">
    <property type="entry name" value="DUF674"/>
</dbReference>
<dbReference type="PANTHER" id="PTHR33103">
    <property type="entry name" value="OS01G0153900 PROTEIN"/>
    <property type="match status" value="1"/>
</dbReference>
<comment type="caution">
    <text evidence="1">The sequence shown here is derived from an EMBL/GenBank/DDBJ whole genome shotgun (WGS) entry which is preliminary data.</text>
</comment>
<dbReference type="Pfam" id="PF05056">
    <property type="entry name" value="DUF674"/>
    <property type="match status" value="1"/>
</dbReference>
<keyword evidence="2" id="KW-1185">Reference proteome</keyword>
<evidence type="ECO:0000313" key="1">
    <source>
        <dbReference type="EMBL" id="KAL3635477.1"/>
    </source>
</evidence>
<proteinExistence type="predicted"/>
<accession>A0ABD3D3V3</accession>
<evidence type="ECO:0000313" key="2">
    <source>
        <dbReference type="Proteomes" id="UP001632038"/>
    </source>
</evidence>
<reference evidence="2" key="1">
    <citation type="journal article" date="2024" name="IScience">
        <title>Strigolactones Initiate the Formation of Haustorium-like Structures in Castilleja.</title>
        <authorList>
            <person name="Buerger M."/>
            <person name="Peterson D."/>
            <person name="Chory J."/>
        </authorList>
    </citation>
    <scope>NUCLEOTIDE SEQUENCE [LARGE SCALE GENOMIC DNA]</scope>
</reference>
<gene>
    <name evidence="1" type="ORF">CASFOL_020024</name>
</gene>